<comment type="caution">
    <text evidence="1">The sequence shown here is derived from an EMBL/GenBank/DDBJ whole genome shotgun (WGS) entry which is preliminary data.</text>
</comment>
<protein>
    <recommendedName>
        <fullName evidence="3">LRAT domain-containing protein</fullName>
    </recommendedName>
</protein>
<keyword evidence="2" id="KW-1185">Reference proteome</keyword>
<organism evidence="1 2">
    <name type="scientific">Oceanobacillus profundus</name>
    <dbReference type="NCBI Taxonomy" id="372463"/>
    <lineage>
        <taxon>Bacteria</taxon>
        <taxon>Bacillati</taxon>
        <taxon>Bacillota</taxon>
        <taxon>Bacilli</taxon>
        <taxon>Bacillales</taxon>
        <taxon>Bacillaceae</taxon>
        <taxon>Oceanobacillus</taxon>
    </lineage>
</organism>
<evidence type="ECO:0000313" key="1">
    <source>
        <dbReference type="EMBL" id="RHW32214.1"/>
    </source>
</evidence>
<dbReference type="Proteomes" id="UP000285456">
    <property type="component" value="Unassembled WGS sequence"/>
</dbReference>
<sequence length="178" mass="20670">MSDKYVSDDPVHLYPETSIHMLPGDVLYSHKTALSSIVVGHAGIIGEDFRIYHVNRWPSYGHGDSMPIYLSRHKKGEKLTILRHPNKEEARNAARWAKQHKEQVNAYQYTRNLRNLQQNYCSKFVWQAFYFGNDGKVDLATTKIKQSTNLNPRRYIMPAQIYRGLQRIGAFANVLYRA</sequence>
<dbReference type="OrthoDB" id="2080087at2"/>
<name>A0A417YH44_9BACI</name>
<proteinExistence type="predicted"/>
<evidence type="ECO:0008006" key="3">
    <source>
        <dbReference type="Google" id="ProtNLM"/>
    </source>
</evidence>
<dbReference type="AlphaFoldDB" id="A0A417YH44"/>
<reference evidence="1 2" key="1">
    <citation type="journal article" date="2007" name="Int. J. Syst. Evol. Microbiol.">
        <title>Oceanobacillus profundus sp. nov., isolated from a deep-sea sediment core.</title>
        <authorList>
            <person name="Kim Y.G."/>
            <person name="Choi D.H."/>
            <person name="Hyun S."/>
            <person name="Cho B.C."/>
        </authorList>
    </citation>
    <scope>NUCLEOTIDE SEQUENCE [LARGE SCALE GENOMIC DNA]</scope>
    <source>
        <strain evidence="1 2">DSM 18246</strain>
    </source>
</reference>
<dbReference type="InterPro" id="IPR038765">
    <property type="entry name" value="Papain-like_cys_pep_sf"/>
</dbReference>
<accession>A0A417YH44</accession>
<gene>
    <name evidence="1" type="ORF">D1B32_10630</name>
</gene>
<dbReference type="Gene3D" id="3.90.1720.10">
    <property type="entry name" value="endopeptidase domain like (from Nostoc punctiforme)"/>
    <property type="match status" value="1"/>
</dbReference>
<dbReference type="EMBL" id="QWEH01000006">
    <property type="protein sequence ID" value="RHW32214.1"/>
    <property type="molecule type" value="Genomic_DNA"/>
</dbReference>
<dbReference type="RefSeq" id="WP_118889302.1">
    <property type="nucleotide sequence ID" value="NZ_JAMAWL010000004.1"/>
</dbReference>
<dbReference type="SUPFAM" id="SSF54001">
    <property type="entry name" value="Cysteine proteinases"/>
    <property type="match status" value="1"/>
</dbReference>
<evidence type="ECO:0000313" key="2">
    <source>
        <dbReference type="Proteomes" id="UP000285456"/>
    </source>
</evidence>